<evidence type="ECO:0000313" key="2">
    <source>
        <dbReference type="EMBL" id="CAD8782274.1"/>
    </source>
</evidence>
<feature type="compositionally biased region" description="Basic residues" evidence="1">
    <location>
        <begin position="54"/>
        <end position="66"/>
    </location>
</feature>
<feature type="compositionally biased region" description="Basic and acidic residues" evidence="1">
    <location>
        <begin position="35"/>
        <end position="53"/>
    </location>
</feature>
<feature type="compositionally biased region" description="Low complexity" evidence="1">
    <location>
        <begin position="1"/>
        <end position="14"/>
    </location>
</feature>
<proteinExistence type="predicted"/>
<dbReference type="AlphaFoldDB" id="A0A7S0YLF3"/>
<sequence length="104" mass="11907">MSMLRTRMRSSMISLAPSQSSWNSVLNSRKIPFHFKEKISHGSGEREENEGKGRGKGRNKKLKKRGGRGEDLGKEREGTKRLKRKEKGNHRFKKGVIKDGREKG</sequence>
<dbReference type="EMBL" id="HBFM01024585">
    <property type="protein sequence ID" value="CAD8782274.1"/>
    <property type="molecule type" value="Transcribed_RNA"/>
</dbReference>
<evidence type="ECO:0000256" key="1">
    <source>
        <dbReference type="SAM" id="MobiDB-lite"/>
    </source>
</evidence>
<organism evidence="2">
    <name type="scientific">Polytomella parva</name>
    <dbReference type="NCBI Taxonomy" id="51329"/>
    <lineage>
        <taxon>Eukaryota</taxon>
        <taxon>Viridiplantae</taxon>
        <taxon>Chlorophyta</taxon>
        <taxon>core chlorophytes</taxon>
        <taxon>Chlorophyceae</taxon>
        <taxon>CS clade</taxon>
        <taxon>Chlamydomonadales</taxon>
        <taxon>Chlamydomonadaceae</taxon>
        <taxon>Polytomella</taxon>
    </lineage>
</organism>
<feature type="region of interest" description="Disordered" evidence="1">
    <location>
        <begin position="35"/>
        <end position="104"/>
    </location>
</feature>
<name>A0A7S0YLF3_9CHLO</name>
<reference evidence="2" key="1">
    <citation type="submission" date="2021-01" db="EMBL/GenBank/DDBJ databases">
        <authorList>
            <person name="Corre E."/>
            <person name="Pelletier E."/>
            <person name="Niang G."/>
            <person name="Scheremetjew M."/>
            <person name="Finn R."/>
            <person name="Kale V."/>
            <person name="Holt S."/>
            <person name="Cochrane G."/>
            <person name="Meng A."/>
            <person name="Brown T."/>
            <person name="Cohen L."/>
        </authorList>
    </citation>
    <scope>NUCLEOTIDE SEQUENCE</scope>
    <source>
        <strain evidence="2">SAG 63-3</strain>
    </source>
</reference>
<feature type="compositionally biased region" description="Basic and acidic residues" evidence="1">
    <location>
        <begin position="67"/>
        <end position="80"/>
    </location>
</feature>
<accession>A0A7S0YLF3</accession>
<gene>
    <name evidence="2" type="ORF">PPAR00522_LOCUS15963</name>
</gene>
<feature type="region of interest" description="Disordered" evidence="1">
    <location>
        <begin position="1"/>
        <end position="22"/>
    </location>
</feature>
<protein>
    <submittedName>
        <fullName evidence="2">Uncharacterized protein</fullName>
    </submittedName>
</protein>
<feature type="compositionally biased region" description="Basic residues" evidence="1">
    <location>
        <begin position="81"/>
        <end position="95"/>
    </location>
</feature>